<evidence type="ECO:0000313" key="2">
    <source>
        <dbReference type="EMBL" id="KAF2269141.1"/>
    </source>
</evidence>
<organism evidence="2 3">
    <name type="scientific">Lojkania enalia</name>
    <dbReference type="NCBI Taxonomy" id="147567"/>
    <lineage>
        <taxon>Eukaryota</taxon>
        <taxon>Fungi</taxon>
        <taxon>Dikarya</taxon>
        <taxon>Ascomycota</taxon>
        <taxon>Pezizomycotina</taxon>
        <taxon>Dothideomycetes</taxon>
        <taxon>Pleosporomycetidae</taxon>
        <taxon>Pleosporales</taxon>
        <taxon>Pleosporales incertae sedis</taxon>
        <taxon>Lojkania</taxon>
    </lineage>
</organism>
<dbReference type="OrthoDB" id="3799447at2759"/>
<comment type="caution">
    <text evidence="2">The sequence shown here is derived from an EMBL/GenBank/DDBJ whole genome shotgun (WGS) entry which is preliminary data.</text>
</comment>
<evidence type="ECO:0000256" key="1">
    <source>
        <dbReference type="SAM" id="MobiDB-lite"/>
    </source>
</evidence>
<accession>A0A9P4N9K6</accession>
<proteinExistence type="predicted"/>
<reference evidence="3" key="1">
    <citation type="journal article" date="2020" name="Stud. Mycol.">
        <title>101 Dothideomycetes genomes: A test case for predicting lifestyles and emergence of pathogens.</title>
        <authorList>
            <person name="Haridas S."/>
            <person name="Albert R."/>
            <person name="Binder M."/>
            <person name="Bloem J."/>
            <person name="LaButti K."/>
            <person name="Salamov A."/>
            <person name="Andreopoulos B."/>
            <person name="Baker S."/>
            <person name="Barry K."/>
            <person name="Bills G."/>
            <person name="Bluhm B."/>
            <person name="Cannon C."/>
            <person name="Castanera R."/>
            <person name="Culley D."/>
            <person name="Daum C."/>
            <person name="Ezra D."/>
            <person name="Gonzalez J."/>
            <person name="Henrissat B."/>
            <person name="Kuo A."/>
            <person name="Liang C."/>
            <person name="Lipzen A."/>
            <person name="Lutzoni F."/>
            <person name="Magnuson J."/>
            <person name="Mondo S."/>
            <person name="Nolan M."/>
            <person name="Ohm R."/>
            <person name="Pangilinan J."/>
            <person name="Park H.-J."/>
            <person name="Ramirez L."/>
            <person name="Alfaro M."/>
            <person name="Sun H."/>
            <person name="Tritt A."/>
            <person name="Yoshinaga Y."/>
            <person name="Zwiers L.-H."/>
            <person name="Turgeon B."/>
            <person name="Goodwin S."/>
            <person name="Spatafora J."/>
            <person name="Crous P."/>
            <person name="Grigoriev I."/>
        </authorList>
    </citation>
    <scope>NUCLEOTIDE SEQUENCE [LARGE SCALE GENOMIC DNA]</scope>
    <source>
        <strain evidence="3">CBS 304.66</strain>
    </source>
</reference>
<gene>
    <name evidence="2" type="ORF">CC78DRAFT_605472</name>
</gene>
<dbReference type="EMBL" id="ML986583">
    <property type="protein sequence ID" value="KAF2269141.1"/>
    <property type="molecule type" value="Genomic_DNA"/>
</dbReference>
<sequence length="1634" mass="180417">MFVAPSSKPPLGLSSSSKQTGGPCLFVPFARFNRAQQPQSIGVVTDHSNELCDRYSPFLASISRPASKLMPNLGTIGALLLLFASLAALASTAPTSGPSNNLSVLSDSNCHSTLFTGGQVQVGDSSLCRFFSTDDCTGEVEAVAAGPQVDALHSISVGVVNSYFCTPHVELDISVYGKFLHRALGNANVHTRDGAEPSSAGSDILLESKDRKIRLASATTLIAQSPGTVLACSQHDLRENCVIENALNKCRAFDPKVRGKMKSLLQWKGVHCRYYTTDECVNQSTKTLDSLRGDLYWPTLGVYEWWFRSVDCLVPGPAPPQPNARDLNTLNMSAITTVLRIVDAQGLGLLGKTSDGSGLPDLPAMPLGTVLVCQKKGWEVSGCFIVNALDVCAWWNKGLWGWIQWPGVICQWSKRTDCKTNDWQIDTREGYAFWDVRDRPNADYNGVTCFAENKNKARSLDNASKSYRIAPDGHAGRVHIAHDKLHISDISAALPVPDRLQAKNGNSNNDQGVQKCTSPDYVDCPPGKILACMDAEWKSCRIFDTVGGICQNLWGPQTVWGIDVLQGGIRCEFYMLPDCKEDSNNRLMYANFEQKDRASFHVPDSSVKYPWTSIACGLLDKPTQRGDGSEVNAESFQERSLGTRGTDNIEIAEAGLSIAASSVHIISETLQISSITQIPKLYPDEITKAQNGDVDPTDRCTAPYFMGCDPGTIAACRLPGWKECGVFNALERCSQFPYGKFWGAYYLGSGVGCSWYFLPNCEEDSDSTAWFETVESNRGINGTEQDKLPYIGVTCSMLPKRTRTDGLVEEKRCEINPKDSQEASLVGKRRVNITSKTLEISTATSVPDLVLDISGSRSDWLGLDIKSCKAPNFLECPSGKMISCQEPGWKKCVIFDTLKRCYNFGSPSWGLQILAGGIGCNVYRQPDCKDEKPEYGDFPYPGRTAFSASEGKAFFWGSIACGELPEDLDHRNLDIDIRAFEHPSAGHARGVEIPTKLKQVPSFKQSRHVGNEPKPVPISSVDVFGIRREWIPGQSAGSVMTCYENNWQNCEIADVMNRCRNYNPRTIWGWLVWGPVACYWYFEKGCKETPDRKTYYFEAVEGAMMSARSSSMRFLFASLACARLNGHAVQGSRERDYVTETEALPLQKRDLIVYPEAPNLDIGQVNTPDTEIVPRTEKSSSADIPPPLDWLNCKGIPSWGCQPGTVIACYSPNWDDCEIGQAMEQCLGIRNLVWGVLVRGPSACNFHSQSNCKTDPNHEPIHHNELGTGYWTHVDDPNKRFTLRSVACGKLPGLAEQTDFNIPSKYVVNLQLDALQVGIEAKEPAEPVPDTLSTTLSFKKVEVPPEPLVPDVDQIDWPPRLPPGLVGFCYEPDWKDCYHGYTMENCQNIPKGFWSWWFYGSAGCSFFNLRDCKTDPEHEVWHYDQLSSESVWLTGRWPEEQFPILSIACGRLGVHLAEGADPGSHPRTWKKAASGKLELLPSEERKLFQGVEAPQFNARQVDSEAKGPVEGIDDPSTTESSFMDVPQPNDGKARKVPTRIGPGTVMMCAGMEYSGCQPFNAFEQCVIFPANYGASLAVLANSECSFWFKPDGKPWSDEPDLVIKTDAEHTALPKLEDKHMKKLRAAYCTPKSSE</sequence>
<dbReference type="Proteomes" id="UP000800093">
    <property type="component" value="Unassembled WGS sequence"/>
</dbReference>
<name>A0A9P4N9K6_9PLEO</name>
<keyword evidence="3" id="KW-1185">Reference proteome</keyword>
<protein>
    <submittedName>
        <fullName evidence="2">Uncharacterized protein</fullName>
    </submittedName>
</protein>
<evidence type="ECO:0000313" key="3">
    <source>
        <dbReference type="Proteomes" id="UP000800093"/>
    </source>
</evidence>
<feature type="region of interest" description="Disordered" evidence="1">
    <location>
        <begin position="1500"/>
        <end position="1538"/>
    </location>
</feature>